<evidence type="ECO:0000259" key="6">
    <source>
        <dbReference type="Pfam" id="PF18267"/>
    </source>
</evidence>
<dbReference type="PRINTS" id="PR00368">
    <property type="entry name" value="FADPNR"/>
</dbReference>
<comment type="caution">
    <text evidence="7">The sequence shown here is derived from an EMBL/GenBank/DDBJ whole genome shotgun (WGS) entry which is preliminary data.</text>
</comment>
<dbReference type="Proteomes" id="UP000664835">
    <property type="component" value="Unassembled WGS sequence"/>
</dbReference>
<dbReference type="SUPFAM" id="SSF51905">
    <property type="entry name" value="FAD/NAD(P)-binding domain"/>
    <property type="match status" value="2"/>
</dbReference>
<dbReference type="PANTHER" id="PTHR43429:SF3">
    <property type="entry name" value="NITRITE REDUCTASE [NAD(P)H]"/>
    <property type="match status" value="1"/>
</dbReference>
<comment type="similarity">
    <text evidence="2">Belongs to the FAD-dependent oxidoreductase family.</text>
</comment>
<dbReference type="EMBL" id="JAGETV010000001">
    <property type="protein sequence ID" value="MBO1926147.1"/>
    <property type="molecule type" value="Genomic_DNA"/>
</dbReference>
<feature type="domain" description="NADH-rubredoxin oxidoreductase C-terminal" evidence="6">
    <location>
        <begin position="335"/>
        <end position="402"/>
    </location>
</feature>
<protein>
    <submittedName>
        <fullName evidence="7">NAD(P)/FAD-dependent oxidoreductase</fullName>
    </submittedName>
</protein>
<sequence>MSSLNEKPKLIMVGAGMAGMRFLDELLALSQAYQITVFNREPHGGYNRIMLSPVLAGEKTLEEIITHDSDWFAANDITLHTHCSISRIDAKSQIIITEQGEDFNYDRLIIATGSNPFVLPIANTDLAGVVSFREIADVELMQKAAAGGKQAVVIGGGLLGLEAAYGLQKQGMQVAVVHRSSILMNAQLDARAGEILQSELSNATPQRAGMQFYMQSEVAEIIANLTGTHIQAVRLKDGREIACDLLVMAIGIRPNIVLAESAGLASNRGILVNDQLETNIANIYALGECVEHNGHTYGLVAPLYQQAKVLAQILASKVGDYQAEVLPAYQGSLTSTMLKVTGINLFSAGEFNGMEDAETLVFTDAAQNIYRKLVIANQRIIGAVLYGDTYAANWFFELLKQRTDISQCKDTLLFGEGFSN</sequence>
<comment type="cofactor">
    <cofactor evidence="1">
        <name>FAD</name>
        <dbReference type="ChEBI" id="CHEBI:57692"/>
    </cofactor>
</comment>
<feature type="domain" description="FAD/NAD(P)-binding" evidence="5">
    <location>
        <begin position="9"/>
        <end position="294"/>
    </location>
</feature>
<dbReference type="RefSeq" id="WP_208146529.1">
    <property type="nucleotide sequence ID" value="NZ_JAGETV010000001.1"/>
</dbReference>
<evidence type="ECO:0000256" key="3">
    <source>
        <dbReference type="ARBA" id="ARBA00022630"/>
    </source>
</evidence>
<proteinExistence type="inferred from homology"/>
<organism evidence="7 8">
    <name type="scientific">Thiomicrorhabdus marina</name>
    <dbReference type="NCBI Taxonomy" id="2818442"/>
    <lineage>
        <taxon>Bacteria</taxon>
        <taxon>Pseudomonadati</taxon>
        <taxon>Pseudomonadota</taxon>
        <taxon>Gammaproteobacteria</taxon>
        <taxon>Thiotrichales</taxon>
        <taxon>Piscirickettsiaceae</taxon>
        <taxon>Thiomicrorhabdus</taxon>
    </lineage>
</organism>
<dbReference type="InterPro" id="IPR016156">
    <property type="entry name" value="FAD/NAD-linked_Rdtase_dimer_sf"/>
</dbReference>
<evidence type="ECO:0000313" key="8">
    <source>
        <dbReference type="Proteomes" id="UP000664835"/>
    </source>
</evidence>
<keyword evidence="4" id="KW-0274">FAD</keyword>
<evidence type="ECO:0000256" key="4">
    <source>
        <dbReference type="ARBA" id="ARBA00022827"/>
    </source>
</evidence>
<keyword evidence="8" id="KW-1185">Reference proteome</keyword>
<dbReference type="Gene3D" id="3.50.50.60">
    <property type="entry name" value="FAD/NAD(P)-binding domain"/>
    <property type="match status" value="2"/>
</dbReference>
<gene>
    <name evidence="7" type="ORF">J3998_01035</name>
</gene>
<dbReference type="Pfam" id="PF07992">
    <property type="entry name" value="Pyr_redox_2"/>
    <property type="match status" value="1"/>
</dbReference>
<reference evidence="7 8" key="1">
    <citation type="submission" date="2021-03" db="EMBL/GenBank/DDBJ databases">
        <title>Thiomicrorhabdus sp.nov.,novel sulfur-oxidizing bacteria isolated from coastal sediment.</title>
        <authorList>
            <person name="Liu X."/>
        </authorList>
    </citation>
    <scope>NUCLEOTIDE SEQUENCE [LARGE SCALE GENOMIC DNA]</scope>
    <source>
        <strain evidence="7 8">6S2-11</strain>
    </source>
</reference>
<dbReference type="PANTHER" id="PTHR43429">
    <property type="entry name" value="PYRIDINE NUCLEOTIDE-DISULFIDE OXIDOREDUCTASE DOMAIN-CONTAINING"/>
    <property type="match status" value="1"/>
</dbReference>
<dbReference type="InterPro" id="IPR023753">
    <property type="entry name" value="FAD/NAD-binding_dom"/>
</dbReference>
<evidence type="ECO:0000313" key="7">
    <source>
        <dbReference type="EMBL" id="MBO1926147.1"/>
    </source>
</evidence>
<dbReference type="PRINTS" id="PR00411">
    <property type="entry name" value="PNDRDTASEI"/>
</dbReference>
<evidence type="ECO:0000256" key="2">
    <source>
        <dbReference type="ARBA" id="ARBA00006442"/>
    </source>
</evidence>
<dbReference type="InterPro" id="IPR041575">
    <property type="entry name" value="Rubredoxin_C"/>
</dbReference>
<dbReference type="InterPro" id="IPR036188">
    <property type="entry name" value="FAD/NAD-bd_sf"/>
</dbReference>
<evidence type="ECO:0000256" key="1">
    <source>
        <dbReference type="ARBA" id="ARBA00001974"/>
    </source>
</evidence>
<evidence type="ECO:0000259" key="5">
    <source>
        <dbReference type="Pfam" id="PF07992"/>
    </source>
</evidence>
<dbReference type="InterPro" id="IPR050260">
    <property type="entry name" value="FAD-bd_OxRdtase"/>
</dbReference>
<dbReference type="Pfam" id="PF18267">
    <property type="entry name" value="Rubredoxin_C"/>
    <property type="match status" value="1"/>
</dbReference>
<accession>A0ABS3Q1G2</accession>
<dbReference type="Gene3D" id="3.30.390.30">
    <property type="match status" value="1"/>
</dbReference>
<keyword evidence="3" id="KW-0285">Flavoprotein</keyword>
<name>A0ABS3Q1G2_9GAMM</name>